<proteinExistence type="predicted"/>
<reference evidence="2" key="1">
    <citation type="submission" date="2017-07" db="EMBL/GenBank/DDBJ databases">
        <authorList>
            <person name="Varghese N."/>
            <person name="Submissions S."/>
        </authorList>
    </citation>
    <scope>NUCLEOTIDE SEQUENCE [LARGE SCALE GENOMIC DNA]</scope>
    <source>
        <strain evidence="2">NLAE-zl-C134</strain>
    </source>
</reference>
<evidence type="ECO:0000313" key="1">
    <source>
        <dbReference type="EMBL" id="SUQ12907.1"/>
    </source>
</evidence>
<dbReference type="EMBL" id="UHJJ01000002">
    <property type="protein sequence ID" value="SUQ12907.1"/>
    <property type="molecule type" value="Genomic_DNA"/>
</dbReference>
<accession>A0A316A0I9</accession>
<keyword evidence="2" id="KW-1185">Reference proteome</keyword>
<organism evidence="1 2">
    <name type="scientific">Faecalicatena contorta</name>
    <dbReference type="NCBI Taxonomy" id="39482"/>
    <lineage>
        <taxon>Bacteria</taxon>
        <taxon>Bacillati</taxon>
        <taxon>Bacillota</taxon>
        <taxon>Clostridia</taxon>
        <taxon>Lachnospirales</taxon>
        <taxon>Lachnospiraceae</taxon>
        <taxon>Faecalicatena</taxon>
    </lineage>
</organism>
<dbReference type="AlphaFoldDB" id="A0A316A0I9"/>
<sequence>MTHSQVSDNLMYAAALQQLARLAAVKGMTDKELEQVKKDLERRLRPTIIALC</sequence>
<name>A0A316A0I9_9FIRM</name>
<dbReference type="RefSeq" id="WP_181392732.1">
    <property type="nucleotide sequence ID" value="NZ_QGDS01000002.1"/>
</dbReference>
<gene>
    <name evidence="1" type="ORF">SAMN05216529_102122</name>
</gene>
<protein>
    <submittedName>
        <fullName evidence="1">Uncharacterized protein</fullName>
    </submittedName>
</protein>
<dbReference type="Proteomes" id="UP000254051">
    <property type="component" value="Unassembled WGS sequence"/>
</dbReference>
<evidence type="ECO:0000313" key="2">
    <source>
        <dbReference type="Proteomes" id="UP000254051"/>
    </source>
</evidence>